<dbReference type="AlphaFoldDB" id="A0A1J5SPS3"/>
<dbReference type="EMBL" id="MLJW01000023">
    <property type="protein sequence ID" value="OIR10489.1"/>
    <property type="molecule type" value="Genomic_DNA"/>
</dbReference>
<feature type="region of interest" description="Disordered" evidence="1">
    <location>
        <begin position="78"/>
        <end position="117"/>
    </location>
</feature>
<gene>
    <name evidence="2" type="ORF">GALL_78010</name>
</gene>
<accession>A0A1J5SPS3</accession>
<protein>
    <submittedName>
        <fullName evidence="2">Uncharacterized protein</fullName>
    </submittedName>
</protein>
<proteinExistence type="predicted"/>
<evidence type="ECO:0000313" key="2">
    <source>
        <dbReference type="EMBL" id="OIR10489.1"/>
    </source>
</evidence>
<evidence type="ECO:0000256" key="1">
    <source>
        <dbReference type="SAM" id="MobiDB-lite"/>
    </source>
</evidence>
<organism evidence="2">
    <name type="scientific">mine drainage metagenome</name>
    <dbReference type="NCBI Taxonomy" id="410659"/>
    <lineage>
        <taxon>unclassified sequences</taxon>
        <taxon>metagenomes</taxon>
        <taxon>ecological metagenomes</taxon>
    </lineage>
</organism>
<sequence length="163" mass="17774">MSSAKPAPSGVARQLKPFVVSLSNHEWLGAQFAGGCPAASHFLLLRQKESNQRKGDPGLPPFGFPRYFANKRGCATRPGGAHKPCPTAELKQCSPKPPLVGEISRRRTGEGKSKPKTSAWALRARQMNHQNGSACNPFDFTENAEYGMIFPDSWRMNIFSSSG</sequence>
<name>A0A1J5SPS3_9ZZZZ</name>
<reference evidence="2" key="1">
    <citation type="submission" date="2016-10" db="EMBL/GenBank/DDBJ databases">
        <title>Sequence of Gallionella enrichment culture.</title>
        <authorList>
            <person name="Poehlein A."/>
            <person name="Muehling M."/>
            <person name="Daniel R."/>
        </authorList>
    </citation>
    <scope>NUCLEOTIDE SEQUENCE</scope>
</reference>
<comment type="caution">
    <text evidence="2">The sequence shown here is derived from an EMBL/GenBank/DDBJ whole genome shotgun (WGS) entry which is preliminary data.</text>
</comment>
<feature type="compositionally biased region" description="Basic and acidic residues" evidence="1">
    <location>
        <begin position="103"/>
        <end position="113"/>
    </location>
</feature>